<proteinExistence type="predicted"/>
<organism evidence="1 2">
    <name type="scientific">Solanum commersonii</name>
    <name type="common">Commerson's wild potato</name>
    <name type="synonym">Commerson's nightshade</name>
    <dbReference type="NCBI Taxonomy" id="4109"/>
    <lineage>
        <taxon>Eukaryota</taxon>
        <taxon>Viridiplantae</taxon>
        <taxon>Streptophyta</taxon>
        <taxon>Embryophyta</taxon>
        <taxon>Tracheophyta</taxon>
        <taxon>Spermatophyta</taxon>
        <taxon>Magnoliopsida</taxon>
        <taxon>eudicotyledons</taxon>
        <taxon>Gunneridae</taxon>
        <taxon>Pentapetalae</taxon>
        <taxon>asterids</taxon>
        <taxon>lamiids</taxon>
        <taxon>Solanales</taxon>
        <taxon>Solanaceae</taxon>
        <taxon>Solanoideae</taxon>
        <taxon>Solaneae</taxon>
        <taxon>Solanum</taxon>
    </lineage>
</organism>
<dbReference type="EMBL" id="JACXVP010000002">
    <property type="protein sequence ID" value="KAG5622376.1"/>
    <property type="molecule type" value="Genomic_DNA"/>
</dbReference>
<protein>
    <submittedName>
        <fullName evidence="1">Uncharacterized protein</fullName>
    </submittedName>
</protein>
<dbReference type="OrthoDB" id="542841at2759"/>
<reference evidence="1 2" key="1">
    <citation type="submission" date="2020-09" db="EMBL/GenBank/DDBJ databases">
        <title>De no assembly of potato wild relative species, Solanum commersonii.</title>
        <authorList>
            <person name="Cho K."/>
        </authorList>
    </citation>
    <scope>NUCLEOTIDE SEQUENCE [LARGE SCALE GENOMIC DNA]</scope>
    <source>
        <strain evidence="1">LZ3.2</strain>
        <tissue evidence="1">Leaf</tissue>
    </source>
</reference>
<name>A0A9J6ACW1_SOLCO</name>
<sequence length="65" mass="7882">MADVIEEADELRMKTLREILNRFKLWIILHTKRPTLCLVEYLAAAKKIRFCVQQWGEKRDQQHKE</sequence>
<gene>
    <name evidence="1" type="ORF">H5410_007594</name>
</gene>
<evidence type="ECO:0000313" key="1">
    <source>
        <dbReference type="EMBL" id="KAG5622376.1"/>
    </source>
</evidence>
<keyword evidence="2" id="KW-1185">Reference proteome</keyword>
<comment type="caution">
    <text evidence="1">The sequence shown here is derived from an EMBL/GenBank/DDBJ whole genome shotgun (WGS) entry which is preliminary data.</text>
</comment>
<dbReference type="AlphaFoldDB" id="A0A9J6ACW1"/>
<dbReference type="Proteomes" id="UP000824120">
    <property type="component" value="Chromosome 2"/>
</dbReference>
<accession>A0A9J6ACW1</accession>
<evidence type="ECO:0000313" key="2">
    <source>
        <dbReference type="Proteomes" id="UP000824120"/>
    </source>
</evidence>